<protein>
    <submittedName>
        <fullName evidence="1">5560_t:CDS:1</fullName>
    </submittedName>
</protein>
<proteinExistence type="predicted"/>
<evidence type="ECO:0000313" key="2">
    <source>
        <dbReference type="Proteomes" id="UP000789920"/>
    </source>
</evidence>
<dbReference type="Proteomes" id="UP000789920">
    <property type="component" value="Unassembled WGS sequence"/>
</dbReference>
<organism evidence="1 2">
    <name type="scientific">Racocetra persica</name>
    <dbReference type="NCBI Taxonomy" id="160502"/>
    <lineage>
        <taxon>Eukaryota</taxon>
        <taxon>Fungi</taxon>
        <taxon>Fungi incertae sedis</taxon>
        <taxon>Mucoromycota</taxon>
        <taxon>Glomeromycotina</taxon>
        <taxon>Glomeromycetes</taxon>
        <taxon>Diversisporales</taxon>
        <taxon>Gigasporaceae</taxon>
        <taxon>Racocetra</taxon>
    </lineage>
</organism>
<evidence type="ECO:0000313" key="1">
    <source>
        <dbReference type="EMBL" id="CAG8772527.1"/>
    </source>
</evidence>
<dbReference type="EMBL" id="CAJVQC010041236">
    <property type="protein sequence ID" value="CAG8772527.1"/>
    <property type="molecule type" value="Genomic_DNA"/>
</dbReference>
<reference evidence="1" key="1">
    <citation type="submission" date="2021-06" db="EMBL/GenBank/DDBJ databases">
        <authorList>
            <person name="Kallberg Y."/>
            <person name="Tangrot J."/>
            <person name="Rosling A."/>
        </authorList>
    </citation>
    <scope>NUCLEOTIDE SEQUENCE</scope>
    <source>
        <strain evidence="1">MA461A</strain>
    </source>
</reference>
<comment type="caution">
    <text evidence="1">The sequence shown here is derived from an EMBL/GenBank/DDBJ whole genome shotgun (WGS) entry which is preliminary data.</text>
</comment>
<keyword evidence="2" id="KW-1185">Reference proteome</keyword>
<sequence>DNIDPEAELKKIIKDSNILIAETLQELINDKSNSSNTKIQEIINILINHTQTHFNTQLLYVFEEKNSFLKFVLLSNTYHD</sequence>
<accession>A0ACA9R152</accession>
<name>A0ACA9R152_9GLOM</name>
<gene>
    <name evidence="1" type="ORF">RPERSI_LOCUS16586</name>
</gene>
<feature type="non-terminal residue" evidence="1">
    <location>
        <position position="1"/>
    </location>
</feature>